<comment type="caution">
    <text evidence="1">The sequence shown here is derived from an EMBL/GenBank/DDBJ whole genome shotgun (WGS) entry which is preliminary data.</text>
</comment>
<evidence type="ECO:0000313" key="2">
    <source>
        <dbReference type="Proteomes" id="UP000599179"/>
    </source>
</evidence>
<gene>
    <name evidence="1" type="ORF">GCM10010832_11740</name>
</gene>
<sequence length="148" mass="17197">MLKKLLVFSLFIALISCQDDPKNKDNNSNEEQSKEFKDEHNARTALDYAGTYSGNLPCADCSFIRFKVAINKDQTFHAKYIYVDKSDEVFEDKGVYKWVENGNYIHLKASETKSEYKFKVEENSLLMLSQDGKEIDSAFKEKYYLKKS</sequence>
<evidence type="ECO:0008006" key="3">
    <source>
        <dbReference type="Google" id="ProtNLM"/>
    </source>
</evidence>
<dbReference type="Pfam" id="PF04170">
    <property type="entry name" value="NlpE"/>
    <property type="match status" value="1"/>
</dbReference>
<dbReference type="Gene3D" id="2.40.128.640">
    <property type="match status" value="1"/>
</dbReference>
<proteinExistence type="predicted"/>
<dbReference type="Proteomes" id="UP000599179">
    <property type="component" value="Unassembled WGS sequence"/>
</dbReference>
<evidence type="ECO:0000313" key="1">
    <source>
        <dbReference type="EMBL" id="GGE33160.1"/>
    </source>
</evidence>
<dbReference type="PROSITE" id="PS51257">
    <property type="entry name" value="PROKAR_LIPOPROTEIN"/>
    <property type="match status" value="1"/>
</dbReference>
<organism evidence="1 2">
    <name type="scientific">Psychroflexus planctonicus</name>
    <dbReference type="NCBI Taxonomy" id="1526575"/>
    <lineage>
        <taxon>Bacteria</taxon>
        <taxon>Pseudomonadati</taxon>
        <taxon>Bacteroidota</taxon>
        <taxon>Flavobacteriia</taxon>
        <taxon>Flavobacteriales</taxon>
        <taxon>Flavobacteriaceae</taxon>
        <taxon>Psychroflexus</taxon>
    </lineage>
</organism>
<dbReference type="EMBL" id="BMGM01000004">
    <property type="protein sequence ID" value="GGE33160.1"/>
    <property type="molecule type" value="Genomic_DNA"/>
</dbReference>
<dbReference type="InterPro" id="IPR007298">
    <property type="entry name" value="Cu-R_lipoprotein_NlpE"/>
</dbReference>
<dbReference type="RefSeq" id="WP_188458166.1">
    <property type="nucleotide sequence ID" value="NZ_BMGM01000004.1"/>
</dbReference>
<reference evidence="2" key="1">
    <citation type="journal article" date="2019" name="Int. J. Syst. Evol. Microbiol.">
        <title>The Global Catalogue of Microorganisms (GCM) 10K type strain sequencing project: providing services to taxonomists for standard genome sequencing and annotation.</title>
        <authorList>
            <consortium name="The Broad Institute Genomics Platform"/>
            <consortium name="The Broad Institute Genome Sequencing Center for Infectious Disease"/>
            <person name="Wu L."/>
            <person name="Ma J."/>
        </authorList>
    </citation>
    <scope>NUCLEOTIDE SEQUENCE [LARGE SCALE GENOMIC DNA]</scope>
    <source>
        <strain evidence="2">CGMCC 1.12931</strain>
    </source>
</reference>
<keyword evidence="2" id="KW-1185">Reference proteome</keyword>
<protein>
    <recommendedName>
        <fullName evidence="3">Copper resistance protein NlpE</fullName>
    </recommendedName>
</protein>
<accession>A0ABQ1SF71</accession>
<name>A0ABQ1SF71_9FLAO</name>